<dbReference type="InterPro" id="IPR003680">
    <property type="entry name" value="Flavodoxin_fold"/>
</dbReference>
<dbReference type="InterPro" id="IPR052397">
    <property type="entry name" value="NADPH-QR_MdaB"/>
</dbReference>
<comment type="similarity">
    <text evidence="4">Belongs to the oxidoreductase MdaB family.</text>
</comment>
<dbReference type="PATRIC" id="fig|362413.3.peg.3270"/>
<dbReference type="OrthoDB" id="652200at2"/>
<dbReference type="PANTHER" id="PTHR46305:SF3">
    <property type="entry name" value="NADPH:QUINONE OXIDOREDUCTASE MDAB"/>
    <property type="match status" value="1"/>
</dbReference>
<accession>A0A0N8VNK0</accession>
<proteinExistence type="inferred from homology"/>
<evidence type="ECO:0000313" key="7">
    <source>
        <dbReference type="Proteomes" id="UP000050443"/>
    </source>
</evidence>
<keyword evidence="3" id="KW-0274">FAD</keyword>
<feature type="domain" description="Flavodoxin-like fold" evidence="5">
    <location>
        <begin position="5"/>
        <end position="184"/>
    </location>
</feature>
<protein>
    <submittedName>
        <fullName evidence="6">Flavodoxin-like fold domain protein</fullName>
    </submittedName>
</protein>
<dbReference type="Gene3D" id="3.40.50.360">
    <property type="match status" value="1"/>
</dbReference>
<dbReference type="STRING" id="362413.RC62_3346"/>
<evidence type="ECO:0000256" key="2">
    <source>
        <dbReference type="ARBA" id="ARBA00022630"/>
    </source>
</evidence>
<dbReference type="AlphaFoldDB" id="A0A0N8VNK0"/>
<sequence>MENKKTILLIHTHQKYDGISEGKLNKTLAGHAKSFFESKQYEVQETFIDNGYDPQTEVEKHINADLVIIQTPVFWFNTPWIYKKYADEIFMEGLLSQKMLNDDGRSRNDVTKQYGSGGNLDGKKVMISATWNAPNESFDNHNQVFLNGKSANDVLFNVTLNYKFCGYDILPNFHCFDVVKNPTIDLFMEQYNTHLEMISKMINK</sequence>
<evidence type="ECO:0000256" key="1">
    <source>
        <dbReference type="ARBA" id="ARBA00001974"/>
    </source>
</evidence>
<comment type="cofactor">
    <cofactor evidence="1">
        <name>FAD</name>
        <dbReference type="ChEBI" id="CHEBI:57692"/>
    </cofactor>
</comment>
<dbReference type="SUPFAM" id="SSF52218">
    <property type="entry name" value="Flavoproteins"/>
    <property type="match status" value="1"/>
</dbReference>
<gene>
    <name evidence="6" type="ORF">RC62_3346</name>
</gene>
<name>A0A0N8VNK0_9FLAO</name>
<organism evidence="6 7">
    <name type="scientific">Flavobacterium aquidurense</name>
    <dbReference type="NCBI Taxonomy" id="362413"/>
    <lineage>
        <taxon>Bacteria</taxon>
        <taxon>Pseudomonadati</taxon>
        <taxon>Bacteroidota</taxon>
        <taxon>Flavobacteriia</taxon>
        <taxon>Flavobacteriales</taxon>
        <taxon>Flavobacteriaceae</taxon>
        <taxon>Flavobacterium</taxon>
    </lineage>
</organism>
<evidence type="ECO:0000259" key="5">
    <source>
        <dbReference type="Pfam" id="PF02525"/>
    </source>
</evidence>
<dbReference type="Pfam" id="PF02525">
    <property type="entry name" value="Flavodoxin_2"/>
    <property type="match status" value="1"/>
</dbReference>
<dbReference type="RefSeq" id="WP_055092158.1">
    <property type="nucleotide sequence ID" value="NZ_JRLF01000006.1"/>
</dbReference>
<dbReference type="EMBL" id="JRLF01000006">
    <property type="protein sequence ID" value="KQB42340.1"/>
    <property type="molecule type" value="Genomic_DNA"/>
</dbReference>
<evidence type="ECO:0000256" key="3">
    <source>
        <dbReference type="ARBA" id="ARBA00022827"/>
    </source>
</evidence>
<keyword evidence="2" id="KW-0285">Flavoprotein</keyword>
<dbReference type="Proteomes" id="UP000050443">
    <property type="component" value="Unassembled WGS sequence"/>
</dbReference>
<dbReference type="PANTHER" id="PTHR46305">
    <property type="match status" value="1"/>
</dbReference>
<reference evidence="6 7" key="1">
    <citation type="submission" date="2014-09" db="EMBL/GenBank/DDBJ databases">
        <title>Genome sequence of Flavobacterium aquidurense RC62.</title>
        <authorList>
            <person name="Kim J.F."/>
            <person name="Kwak M.-J."/>
        </authorList>
    </citation>
    <scope>NUCLEOTIDE SEQUENCE [LARGE SCALE GENOMIC DNA]</scope>
    <source>
        <strain evidence="6 7">RC62</strain>
    </source>
</reference>
<evidence type="ECO:0000256" key="4">
    <source>
        <dbReference type="ARBA" id="ARBA00037981"/>
    </source>
</evidence>
<evidence type="ECO:0000313" key="6">
    <source>
        <dbReference type="EMBL" id="KQB42340.1"/>
    </source>
</evidence>
<dbReference type="InterPro" id="IPR029039">
    <property type="entry name" value="Flavoprotein-like_sf"/>
</dbReference>
<comment type="caution">
    <text evidence="6">The sequence shown here is derived from an EMBL/GenBank/DDBJ whole genome shotgun (WGS) entry which is preliminary data.</text>
</comment>